<feature type="region of interest" description="Disordered" evidence="1">
    <location>
        <begin position="1"/>
        <end position="35"/>
    </location>
</feature>
<feature type="region of interest" description="Disordered" evidence="1">
    <location>
        <begin position="110"/>
        <end position="150"/>
    </location>
</feature>
<protein>
    <submittedName>
        <fullName evidence="2">Uncharacterized protein</fullName>
    </submittedName>
</protein>
<evidence type="ECO:0000256" key="1">
    <source>
        <dbReference type="SAM" id="MobiDB-lite"/>
    </source>
</evidence>
<comment type="caution">
    <text evidence="2">The sequence shown here is derived from an EMBL/GenBank/DDBJ whole genome shotgun (WGS) entry which is preliminary data.</text>
</comment>
<evidence type="ECO:0000313" key="2">
    <source>
        <dbReference type="EMBL" id="KAL2526274.1"/>
    </source>
</evidence>
<name>A0ABD1UMI9_9LAMI</name>
<gene>
    <name evidence="2" type="ORF">Adt_11328</name>
</gene>
<dbReference type="EMBL" id="JBFOLK010000003">
    <property type="protein sequence ID" value="KAL2526274.1"/>
    <property type="molecule type" value="Genomic_DNA"/>
</dbReference>
<keyword evidence="3" id="KW-1185">Reference proteome</keyword>
<dbReference type="Proteomes" id="UP001604336">
    <property type="component" value="Unassembled WGS sequence"/>
</dbReference>
<accession>A0ABD1UMI9</accession>
<proteinExistence type="predicted"/>
<evidence type="ECO:0000313" key="3">
    <source>
        <dbReference type="Proteomes" id="UP001604336"/>
    </source>
</evidence>
<sequence length="193" mass="21588">MSYGGDGARDPLQQPPHRLDSASPPLKRWDDQSPDEYRAVYTAVDRLVADRYRDYKIKAHNHLKAHGPSRPYGEMYAKDWETQQTQIASSGALLDKRAIAKEVLEEQRSPVRGVGRVPNGTSSSLDSTTASKVPQGTSHRFSGDPRNNDPQFAMYEAQLCRMQQKIELLKNSITVVVPEEDDNEDADEGFGDV</sequence>
<reference evidence="3" key="1">
    <citation type="submission" date="2024-07" db="EMBL/GenBank/DDBJ databases">
        <title>Two chromosome-level genome assemblies of Korean endemic species Abeliophyllum distichum and Forsythia ovata (Oleaceae).</title>
        <authorList>
            <person name="Jang H."/>
        </authorList>
    </citation>
    <scope>NUCLEOTIDE SEQUENCE [LARGE SCALE GENOMIC DNA]</scope>
</reference>
<dbReference type="AlphaFoldDB" id="A0ABD1UMI9"/>
<feature type="compositionally biased region" description="Polar residues" evidence="1">
    <location>
        <begin position="119"/>
        <end position="140"/>
    </location>
</feature>
<organism evidence="2 3">
    <name type="scientific">Abeliophyllum distichum</name>
    <dbReference type="NCBI Taxonomy" id="126358"/>
    <lineage>
        <taxon>Eukaryota</taxon>
        <taxon>Viridiplantae</taxon>
        <taxon>Streptophyta</taxon>
        <taxon>Embryophyta</taxon>
        <taxon>Tracheophyta</taxon>
        <taxon>Spermatophyta</taxon>
        <taxon>Magnoliopsida</taxon>
        <taxon>eudicotyledons</taxon>
        <taxon>Gunneridae</taxon>
        <taxon>Pentapetalae</taxon>
        <taxon>asterids</taxon>
        <taxon>lamiids</taxon>
        <taxon>Lamiales</taxon>
        <taxon>Oleaceae</taxon>
        <taxon>Forsythieae</taxon>
        <taxon>Abeliophyllum</taxon>
    </lineage>
</organism>